<reference evidence="1 2" key="1">
    <citation type="journal article" date="2016" name="G3 (Bethesda)">
        <title>First Draft Assembly and Annotation of the Genome of a California Endemic Oak Quercus lobata Nee (Fagaceae).</title>
        <authorList>
            <person name="Sork V.L."/>
            <person name="Fitz-Gibbon S.T."/>
            <person name="Puiu D."/>
            <person name="Crepeau M."/>
            <person name="Gugger P.F."/>
            <person name="Sherman R."/>
            <person name="Stevens K."/>
            <person name="Langley C.H."/>
            <person name="Pellegrini M."/>
            <person name="Salzberg S.L."/>
        </authorList>
    </citation>
    <scope>NUCLEOTIDE SEQUENCE [LARGE SCALE GENOMIC DNA]</scope>
    <source>
        <strain evidence="1 2">cv. SW786</strain>
    </source>
</reference>
<dbReference type="Proteomes" id="UP000594261">
    <property type="component" value="Chromosome 8"/>
</dbReference>
<proteinExistence type="predicted"/>
<name>A0A7N2R8J9_QUELO</name>
<organism evidence="1 2">
    <name type="scientific">Quercus lobata</name>
    <name type="common">Valley oak</name>
    <dbReference type="NCBI Taxonomy" id="97700"/>
    <lineage>
        <taxon>Eukaryota</taxon>
        <taxon>Viridiplantae</taxon>
        <taxon>Streptophyta</taxon>
        <taxon>Embryophyta</taxon>
        <taxon>Tracheophyta</taxon>
        <taxon>Spermatophyta</taxon>
        <taxon>Magnoliopsida</taxon>
        <taxon>eudicotyledons</taxon>
        <taxon>Gunneridae</taxon>
        <taxon>Pentapetalae</taxon>
        <taxon>rosids</taxon>
        <taxon>fabids</taxon>
        <taxon>Fagales</taxon>
        <taxon>Fagaceae</taxon>
        <taxon>Quercus</taxon>
    </lineage>
</organism>
<dbReference type="InParanoid" id="A0A7N2R8J9"/>
<dbReference type="EMBL" id="LRBV02000008">
    <property type="status" value="NOT_ANNOTATED_CDS"/>
    <property type="molecule type" value="Genomic_DNA"/>
</dbReference>
<evidence type="ECO:0000313" key="1">
    <source>
        <dbReference type="EnsemblPlants" id="QL08p002950:mrna"/>
    </source>
</evidence>
<sequence length="134" mass="15209">MLYLPVLPFLFCVVFAVVVLLPSSLQVLFLMFGLMLSEAQPNDIVIVPAQRKEELRLSNGQSFDGLDRSWGNSRDWVLELRDGRHVVIPPSLYRSMESLTDFTGSKDDLNIKYGQVTYSGRCLLWIGLMNLKVV</sequence>
<dbReference type="Gramene" id="QL08p002950:mrna">
    <property type="protein sequence ID" value="QL08p002950:mrna"/>
    <property type="gene ID" value="QL08p002950"/>
</dbReference>
<evidence type="ECO:0000313" key="2">
    <source>
        <dbReference type="Proteomes" id="UP000594261"/>
    </source>
</evidence>
<reference evidence="1" key="2">
    <citation type="submission" date="2021-01" db="UniProtKB">
        <authorList>
            <consortium name="EnsemblPlants"/>
        </authorList>
    </citation>
    <scope>IDENTIFICATION</scope>
</reference>
<keyword evidence="2" id="KW-1185">Reference proteome</keyword>
<dbReference type="EnsemblPlants" id="QL08p002950:mrna">
    <property type="protein sequence ID" value="QL08p002950:mrna"/>
    <property type="gene ID" value="QL08p002950"/>
</dbReference>
<dbReference type="AlphaFoldDB" id="A0A7N2R8J9"/>
<accession>A0A7N2R8J9</accession>
<protein>
    <submittedName>
        <fullName evidence="1">Uncharacterized protein</fullName>
    </submittedName>
</protein>